<dbReference type="GO" id="GO:0004190">
    <property type="term" value="F:aspartic-type endopeptidase activity"/>
    <property type="evidence" value="ECO:0007669"/>
    <property type="project" value="InterPro"/>
</dbReference>
<evidence type="ECO:0000313" key="2">
    <source>
        <dbReference type="EMBL" id="PWK57899.1"/>
    </source>
</evidence>
<gene>
    <name evidence="2" type="ORF">C8D95_102549</name>
</gene>
<name>A0A316GAB6_9RHOB</name>
<organism evidence="2 3">
    <name type="scientific">Silicimonas algicola</name>
    <dbReference type="NCBI Taxonomy" id="1826607"/>
    <lineage>
        <taxon>Bacteria</taxon>
        <taxon>Pseudomonadati</taxon>
        <taxon>Pseudomonadota</taxon>
        <taxon>Alphaproteobacteria</taxon>
        <taxon>Rhodobacterales</taxon>
        <taxon>Paracoccaceae</taxon>
    </lineage>
</organism>
<keyword evidence="1" id="KW-0472">Membrane</keyword>
<dbReference type="InterPro" id="IPR011969">
    <property type="entry name" value="Clan_AA_Asp_peptidase_C"/>
</dbReference>
<comment type="caution">
    <text evidence="2">The sequence shown here is derived from an EMBL/GenBank/DDBJ whole genome shotgun (WGS) entry which is preliminary data.</text>
</comment>
<protein>
    <submittedName>
        <fullName evidence="2">Aspartyl protease family protein</fullName>
    </submittedName>
</protein>
<dbReference type="CDD" id="cd05483">
    <property type="entry name" value="retropepsin_like_bacteria"/>
    <property type="match status" value="1"/>
</dbReference>
<dbReference type="GO" id="GO:0006508">
    <property type="term" value="P:proteolysis"/>
    <property type="evidence" value="ECO:0007669"/>
    <property type="project" value="UniProtKB-KW"/>
</dbReference>
<dbReference type="RefSeq" id="WP_109758464.1">
    <property type="nucleotide sequence ID" value="NZ_CP034588.1"/>
</dbReference>
<dbReference type="NCBIfam" id="TIGR02281">
    <property type="entry name" value="clan_AA_DTGA"/>
    <property type="match status" value="1"/>
</dbReference>
<reference evidence="2 3" key="1">
    <citation type="submission" date="2018-05" db="EMBL/GenBank/DDBJ databases">
        <title>Genomic Encyclopedia of Type Strains, Phase IV (KMG-IV): sequencing the most valuable type-strain genomes for metagenomic binning, comparative biology and taxonomic classification.</title>
        <authorList>
            <person name="Goeker M."/>
        </authorList>
    </citation>
    <scope>NUCLEOTIDE SEQUENCE [LARGE SCALE GENOMIC DNA]</scope>
    <source>
        <strain evidence="2 3">DSM 103371</strain>
    </source>
</reference>
<evidence type="ECO:0000256" key="1">
    <source>
        <dbReference type="SAM" id="Phobius"/>
    </source>
</evidence>
<dbReference type="SUPFAM" id="SSF50630">
    <property type="entry name" value="Acid proteases"/>
    <property type="match status" value="1"/>
</dbReference>
<sequence>MDDFDFPRLLYLVILGAAVIGWLLAENRQNLGSTLRMALAWVLIFVGAIAGYGLWQDVRQEIAPRQAVLEDGARIAVPQGPSGHYHLTAEVNGTPIRFLVDTGASDMVLTLEDARRAGLAVENLAFVGSARTANGVVSTASAVLDEIAIGPLSFDRVRVSVNGGEMSDSLMGMSFLRRFGRIEIANGALILEP</sequence>
<feature type="transmembrane region" description="Helical" evidence="1">
    <location>
        <begin position="6"/>
        <end position="25"/>
    </location>
</feature>
<keyword evidence="1" id="KW-1133">Transmembrane helix</keyword>
<dbReference type="KEGG" id="salo:EF888_11460"/>
<dbReference type="InterPro" id="IPR021109">
    <property type="entry name" value="Peptidase_aspartic_dom_sf"/>
</dbReference>
<dbReference type="EMBL" id="QGGV01000002">
    <property type="protein sequence ID" value="PWK57899.1"/>
    <property type="molecule type" value="Genomic_DNA"/>
</dbReference>
<dbReference type="PROSITE" id="PS00141">
    <property type="entry name" value="ASP_PROTEASE"/>
    <property type="match status" value="1"/>
</dbReference>
<dbReference type="AlphaFoldDB" id="A0A316GAB6"/>
<accession>A0A316GAB6</accession>
<keyword evidence="3" id="KW-1185">Reference proteome</keyword>
<dbReference type="OrthoDB" id="7595324at2"/>
<dbReference type="InterPro" id="IPR001969">
    <property type="entry name" value="Aspartic_peptidase_AS"/>
</dbReference>
<keyword evidence="2" id="KW-0645">Protease</keyword>
<dbReference type="Proteomes" id="UP000245390">
    <property type="component" value="Unassembled WGS sequence"/>
</dbReference>
<dbReference type="InterPro" id="IPR034122">
    <property type="entry name" value="Retropepsin-like_bacterial"/>
</dbReference>
<keyword evidence="2" id="KW-0378">Hydrolase</keyword>
<feature type="transmembrane region" description="Helical" evidence="1">
    <location>
        <begin position="37"/>
        <end position="55"/>
    </location>
</feature>
<evidence type="ECO:0000313" key="3">
    <source>
        <dbReference type="Proteomes" id="UP000245390"/>
    </source>
</evidence>
<proteinExistence type="predicted"/>
<dbReference type="Gene3D" id="2.40.70.10">
    <property type="entry name" value="Acid Proteases"/>
    <property type="match status" value="1"/>
</dbReference>
<keyword evidence="1" id="KW-0812">Transmembrane</keyword>
<dbReference type="Pfam" id="PF13975">
    <property type="entry name" value="gag-asp_proteas"/>
    <property type="match status" value="1"/>
</dbReference>